<dbReference type="Proteomes" id="UP000321204">
    <property type="component" value="Chromosome"/>
</dbReference>
<evidence type="ECO:0000313" key="3">
    <source>
        <dbReference type="EMBL" id="QEC57613.1"/>
    </source>
</evidence>
<evidence type="ECO:0000256" key="1">
    <source>
        <dbReference type="SAM" id="SignalP"/>
    </source>
</evidence>
<feature type="signal peptide" evidence="1">
    <location>
        <begin position="1"/>
        <end position="17"/>
    </location>
</feature>
<dbReference type="OrthoDB" id="975117at2"/>
<gene>
    <name evidence="3" type="ORF">FSB75_17440</name>
</gene>
<dbReference type="InterPro" id="IPR025970">
    <property type="entry name" value="SusE"/>
</dbReference>
<dbReference type="EMBL" id="CP042433">
    <property type="protein sequence ID" value="QEC57613.1"/>
    <property type="molecule type" value="Genomic_DNA"/>
</dbReference>
<dbReference type="Pfam" id="PF14292">
    <property type="entry name" value="SusE"/>
    <property type="match status" value="1"/>
</dbReference>
<accession>A0A5B8UM32</accession>
<organism evidence="3 4">
    <name type="scientific">Flavisolibacter ginsenosidimutans</name>
    <dbReference type="NCBI Taxonomy" id="661481"/>
    <lineage>
        <taxon>Bacteria</taxon>
        <taxon>Pseudomonadati</taxon>
        <taxon>Bacteroidota</taxon>
        <taxon>Chitinophagia</taxon>
        <taxon>Chitinophagales</taxon>
        <taxon>Chitinophagaceae</taxon>
        <taxon>Flavisolibacter</taxon>
    </lineage>
</organism>
<dbReference type="AlphaFoldDB" id="A0A5B8UM32"/>
<keyword evidence="1" id="KW-0732">Signal</keyword>
<reference evidence="3 4" key="1">
    <citation type="journal article" date="2015" name="Int. J. Syst. Evol. Microbiol.">
        <title>Flavisolibacter ginsenosidimutans sp. nov., with ginsenoside-converting activity isolated from soil used for cultivating ginseng.</title>
        <authorList>
            <person name="Zhao Y."/>
            <person name="Liu Q."/>
            <person name="Kang M.S."/>
            <person name="Jin F."/>
            <person name="Yu H."/>
            <person name="Im W.T."/>
        </authorList>
    </citation>
    <scope>NUCLEOTIDE SEQUENCE [LARGE SCALE GENOMIC DNA]</scope>
    <source>
        <strain evidence="3 4">Gsoil 636</strain>
    </source>
</reference>
<dbReference type="KEGG" id="fgg:FSB75_17440"/>
<sequence length="270" mass="29048">MKNTVKFFLLFLIAGFAACKKNISEVTYQGGTAPVLTASSTLPMVLDIANKSNNAITLSWTNPNYTFSTGPSSQDVSYTLQFDTTGSNFTNPKMFEMSIAKDLSTTLTVNSLNAALLTMGLAENVAHNMEIRVKSTLVNKSIPLYSNVIKLTVTPYLDVKYPVPAKLYITGSATPGNWMGGGDPELGSQKFTKISSTQFQITIPLSANNSYLFVPVYGDWGNKYGGTGSNNANNVSGDDFKPNGGDLKAPGTSKTYTITVDFKTGKFTVQ</sequence>
<name>A0A5B8UM32_9BACT</name>
<proteinExistence type="predicted"/>
<dbReference type="PROSITE" id="PS51257">
    <property type="entry name" value="PROKAR_LIPOPROTEIN"/>
    <property type="match status" value="1"/>
</dbReference>
<evidence type="ECO:0000259" key="2">
    <source>
        <dbReference type="Pfam" id="PF14292"/>
    </source>
</evidence>
<feature type="chain" id="PRO_5023098421" description="SusE outer membrane protein domain-containing protein" evidence="1">
    <location>
        <begin position="18"/>
        <end position="270"/>
    </location>
</feature>
<feature type="domain" description="SusE outer membrane protein" evidence="2">
    <location>
        <begin position="23"/>
        <end position="134"/>
    </location>
</feature>
<keyword evidence="4" id="KW-1185">Reference proteome</keyword>
<dbReference type="Gene3D" id="2.60.40.3620">
    <property type="match status" value="1"/>
</dbReference>
<dbReference type="RefSeq" id="WP_146790118.1">
    <property type="nucleotide sequence ID" value="NZ_BAABIO010000003.1"/>
</dbReference>
<evidence type="ECO:0000313" key="4">
    <source>
        <dbReference type="Proteomes" id="UP000321204"/>
    </source>
</evidence>
<protein>
    <recommendedName>
        <fullName evidence="2">SusE outer membrane protein domain-containing protein</fullName>
    </recommendedName>
</protein>